<comment type="caution">
    <text evidence="1">The sequence shown here is derived from an EMBL/GenBank/DDBJ whole genome shotgun (WGS) entry which is preliminary data.</text>
</comment>
<dbReference type="EMBL" id="BPVZ01000121">
    <property type="protein sequence ID" value="GKV37242.1"/>
    <property type="molecule type" value="Genomic_DNA"/>
</dbReference>
<proteinExistence type="predicted"/>
<protein>
    <submittedName>
        <fullName evidence="1">Uncharacterized protein</fullName>
    </submittedName>
</protein>
<sequence length="40" mass="4934">MFVDSGRVHGILCYHIFRKRRLYEIWLLKCNGPIYRFSNM</sequence>
<organism evidence="1 2">
    <name type="scientific">Rubroshorea leprosula</name>
    <dbReference type="NCBI Taxonomy" id="152421"/>
    <lineage>
        <taxon>Eukaryota</taxon>
        <taxon>Viridiplantae</taxon>
        <taxon>Streptophyta</taxon>
        <taxon>Embryophyta</taxon>
        <taxon>Tracheophyta</taxon>
        <taxon>Spermatophyta</taxon>
        <taxon>Magnoliopsida</taxon>
        <taxon>eudicotyledons</taxon>
        <taxon>Gunneridae</taxon>
        <taxon>Pentapetalae</taxon>
        <taxon>rosids</taxon>
        <taxon>malvids</taxon>
        <taxon>Malvales</taxon>
        <taxon>Dipterocarpaceae</taxon>
        <taxon>Rubroshorea</taxon>
    </lineage>
</organism>
<evidence type="ECO:0000313" key="2">
    <source>
        <dbReference type="Proteomes" id="UP001054252"/>
    </source>
</evidence>
<accession>A0AAV5LL58</accession>
<dbReference type="AlphaFoldDB" id="A0AAV5LL58"/>
<name>A0AAV5LL58_9ROSI</name>
<dbReference type="Proteomes" id="UP001054252">
    <property type="component" value="Unassembled WGS sequence"/>
</dbReference>
<gene>
    <name evidence="1" type="ORF">SLEP1_g45296</name>
</gene>
<keyword evidence="2" id="KW-1185">Reference proteome</keyword>
<reference evidence="1 2" key="1">
    <citation type="journal article" date="2021" name="Commun. Biol.">
        <title>The genome of Shorea leprosula (Dipterocarpaceae) highlights the ecological relevance of drought in aseasonal tropical rainforests.</title>
        <authorList>
            <person name="Ng K.K.S."/>
            <person name="Kobayashi M.J."/>
            <person name="Fawcett J.A."/>
            <person name="Hatakeyama M."/>
            <person name="Paape T."/>
            <person name="Ng C.H."/>
            <person name="Ang C.C."/>
            <person name="Tnah L.H."/>
            <person name="Lee C.T."/>
            <person name="Nishiyama T."/>
            <person name="Sese J."/>
            <person name="O'Brien M.J."/>
            <person name="Copetti D."/>
            <person name="Mohd Noor M.I."/>
            <person name="Ong R.C."/>
            <person name="Putra M."/>
            <person name="Sireger I.Z."/>
            <person name="Indrioko S."/>
            <person name="Kosugi Y."/>
            <person name="Izuno A."/>
            <person name="Isagi Y."/>
            <person name="Lee S.L."/>
            <person name="Shimizu K.K."/>
        </authorList>
    </citation>
    <scope>NUCLEOTIDE SEQUENCE [LARGE SCALE GENOMIC DNA]</scope>
    <source>
        <strain evidence="1">214</strain>
    </source>
</reference>
<evidence type="ECO:0000313" key="1">
    <source>
        <dbReference type="EMBL" id="GKV37242.1"/>
    </source>
</evidence>